<dbReference type="Proteomes" id="UP001302316">
    <property type="component" value="Unassembled WGS sequence"/>
</dbReference>
<accession>A0AAP6JEU3</accession>
<feature type="region of interest" description="Disordered" evidence="1">
    <location>
        <begin position="92"/>
        <end position="142"/>
    </location>
</feature>
<name>A0AAP6JEU3_9GAMM</name>
<evidence type="ECO:0000256" key="2">
    <source>
        <dbReference type="SAM" id="Phobius"/>
    </source>
</evidence>
<protein>
    <submittedName>
        <fullName evidence="3">DUF4389 domain-containing protein</fullName>
    </submittedName>
</protein>
<keyword evidence="2" id="KW-1133">Transmembrane helix</keyword>
<reference evidence="3 4" key="1">
    <citation type="submission" date="2023-12" db="EMBL/GenBank/DDBJ databases">
        <title>Whole-genome sequencing of halo(alkali)philic microorganisms from hypersaline lakes.</title>
        <authorList>
            <person name="Sorokin D.Y."/>
            <person name="Merkel A.Y."/>
            <person name="Messina E."/>
            <person name="Yakimov M."/>
        </authorList>
    </citation>
    <scope>NUCLEOTIDE SEQUENCE [LARGE SCALE GENOMIC DNA]</scope>
    <source>
        <strain evidence="3 4">AB-CW1</strain>
    </source>
</reference>
<dbReference type="RefSeq" id="WP_346051167.1">
    <property type="nucleotide sequence ID" value="NZ_JAYGII010000011.1"/>
</dbReference>
<dbReference type="InterPro" id="IPR025498">
    <property type="entry name" value="DUF4389"/>
</dbReference>
<feature type="compositionally biased region" description="Basic residues" evidence="1">
    <location>
        <begin position="107"/>
        <end position="122"/>
    </location>
</feature>
<comment type="caution">
    <text evidence="3">The sequence shown here is derived from an EMBL/GenBank/DDBJ whole genome shotgun (WGS) entry which is preliminary data.</text>
</comment>
<dbReference type="EMBL" id="JAYGII010000011">
    <property type="protein sequence ID" value="MEA5445538.1"/>
    <property type="molecule type" value="Genomic_DNA"/>
</dbReference>
<keyword evidence="4" id="KW-1185">Reference proteome</keyword>
<keyword evidence="2" id="KW-0472">Membrane</keyword>
<dbReference type="Pfam" id="PF14333">
    <property type="entry name" value="DUF4389"/>
    <property type="match status" value="1"/>
</dbReference>
<proteinExistence type="predicted"/>
<dbReference type="AlphaFoldDB" id="A0AAP6JEU3"/>
<evidence type="ECO:0000313" key="4">
    <source>
        <dbReference type="Proteomes" id="UP001302316"/>
    </source>
</evidence>
<evidence type="ECO:0000256" key="1">
    <source>
        <dbReference type="SAM" id="MobiDB-lite"/>
    </source>
</evidence>
<feature type="compositionally biased region" description="Low complexity" evidence="1">
    <location>
        <begin position="123"/>
        <end position="142"/>
    </location>
</feature>
<sequence length="142" mass="15677">MKADDFDSEDIREHVKSRATWLRLLYMVIFLFFAWVASFVFGVIILVLFLWQLFAGQPNEQLRAFGQSMSTWGYQVLCFLSFNSEDLPFPFDKWPSGPVGKAGASRGSKKTTRKKAAKKKTAKSSGGSSTTTGSAGDSGSQS</sequence>
<organism evidence="3 4">
    <name type="scientific">Natronospira elongata</name>
    <dbReference type="NCBI Taxonomy" id="3110268"/>
    <lineage>
        <taxon>Bacteria</taxon>
        <taxon>Pseudomonadati</taxon>
        <taxon>Pseudomonadota</taxon>
        <taxon>Gammaproteobacteria</taxon>
        <taxon>Natronospirales</taxon>
        <taxon>Natronospiraceae</taxon>
        <taxon>Natronospira</taxon>
    </lineage>
</organism>
<feature type="transmembrane region" description="Helical" evidence="2">
    <location>
        <begin position="21"/>
        <end position="54"/>
    </location>
</feature>
<evidence type="ECO:0000313" key="3">
    <source>
        <dbReference type="EMBL" id="MEA5445538.1"/>
    </source>
</evidence>
<keyword evidence="2" id="KW-0812">Transmembrane</keyword>
<gene>
    <name evidence="3" type="ORF">VCB98_06875</name>
</gene>